<evidence type="ECO:0000313" key="2">
    <source>
        <dbReference type="Proteomes" id="UP001408789"/>
    </source>
</evidence>
<dbReference type="EMBL" id="JBCNJP010000003">
    <property type="protein sequence ID" value="KAK9079793.1"/>
    <property type="molecule type" value="Genomic_DNA"/>
</dbReference>
<accession>A0AAP0DZ44</accession>
<dbReference type="AlphaFoldDB" id="A0AAP0DZ44"/>
<dbReference type="InterPro" id="IPR012340">
    <property type="entry name" value="NA-bd_OB-fold"/>
</dbReference>
<protein>
    <recommendedName>
        <fullName evidence="3">Replication factor A C-terminal domain-containing protein</fullName>
    </recommendedName>
</protein>
<evidence type="ECO:0000313" key="1">
    <source>
        <dbReference type="EMBL" id="KAK9079793.1"/>
    </source>
</evidence>
<organism evidence="1 2">
    <name type="scientific">Deinandra increscens subsp. villosa</name>
    <dbReference type="NCBI Taxonomy" id="3103831"/>
    <lineage>
        <taxon>Eukaryota</taxon>
        <taxon>Viridiplantae</taxon>
        <taxon>Streptophyta</taxon>
        <taxon>Embryophyta</taxon>
        <taxon>Tracheophyta</taxon>
        <taxon>Spermatophyta</taxon>
        <taxon>Magnoliopsida</taxon>
        <taxon>eudicotyledons</taxon>
        <taxon>Gunneridae</taxon>
        <taxon>Pentapetalae</taxon>
        <taxon>asterids</taxon>
        <taxon>campanulids</taxon>
        <taxon>Asterales</taxon>
        <taxon>Asteraceae</taxon>
        <taxon>Asteroideae</taxon>
        <taxon>Heliantheae alliance</taxon>
        <taxon>Madieae</taxon>
        <taxon>Madiinae</taxon>
        <taxon>Deinandra</taxon>
    </lineage>
</organism>
<dbReference type="Proteomes" id="UP001408789">
    <property type="component" value="Unassembled WGS sequence"/>
</dbReference>
<proteinExistence type="predicted"/>
<evidence type="ECO:0008006" key="3">
    <source>
        <dbReference type="Google" id="ProtNLM"/>
    </source>
</evidence>
<comment type="caution">
    <text evidence="1">The sequence shown here is derived from an EMBL/GenBank/DDBJ whole genome shotgun (WGS) entry which is preliminary data.</text>
</comment>
<dbReference type="Gene3D" id="2.40.50.140">
    <property type="entry name" value="Nucleic acid-binding proteins"/>
    <property type="match status" value="2"/>
</dbReference>
<keyword evidence="2" id="KW-1185">Reference proteome</keyword>
<gene>
    <name evidence="1" type="ORF">SSX86_001466</name>
</gene>
<sequence>MYHLNSSPYTGRQLIDYMGKVTDLEMADIKDNTTVLRMQLEAPGCLPVTVSLWDLIYQMLDLRRFTETNTEVIVVTTALRVVTRGGAIRLQCTGGTEVFINPRSAARSDVARYFRNARAGHPLRRLAIRHVSEIHPVPGLPITQISYLYSARDDTLQDETYLIACSVSQLPMIQQWYHITCVACDLTVNSQRQPHGCPTHGDRYLLYRYTVRCTMDDGSAQISVLLSDASLITMTGVRCFNLITVDGFTDADTLPTPIADLIHTNWLLTVNQGRRITDSLLELRGTGVSPIPIAVVQPDEPGMHLLNHLISFRKAVQQNSYKLLTTVTHDIGTSEDRWEPGIDLSAQS</sequence>
<reference evidence="1 2" key="1">
    <citation type="submission" date="2024-04" db="EMBL/GenBank/DDBJ databases">
        <title>The reference genome of an endangered Asteraceae, Deinandra increscens subsp. villosa, native to the Central Coast of California.</title>
        <authorList>
            <person name="Guilliams M."/>
            <person name="Hasenstab-Lehman K."/>
            <person name="Meyer R."/>
            <person name="Mcevoy S."/>
        </authorList>
    </citation>
    <scope>NUCLEOTIDE SEQUENCE [LARGE SCALE GENOMIC DNA]</scope>
    <source>
        <tissue evidence="1">Leaf</tissue>
    </source>
</reference>
<name>A0AAP0DZ44_9ASTR</name>